<keyword evidence="4" id="KW-1185">Reference proteome</keyword>
<organism evidence="3 4">
    <name type="scientific">Erythrobacter westpacificensis</name>
    <dbReference type="NCBI Taxonomy" id="1055231"/>
    <lineage>
        <taxon>Bacteria</taxon>
        <taxon>Pseudomonadati</taxon>
        <taxon>Pseudomonadota</taxon>
        <taxon>Alphaproteobacteria</taxon>
        <taxon>Sphingomonadales</taxon>
        <taxon>Erythrobacteraceae</taxon>
        <taxon>Erythrobacter/Porphyrobacter group</taxon>
        <taxon>Erythrobacter</taxon>
    </lineage>
</organism>
<evidence type="ECO:0000313" key="3">
    <source>
        <dbReference type="EMBL" id="GAA5051932.1"/>
    </source>
</evidence>
<evidence type="ECO:0000256" key="1">
    <source>
        <dbReference type="SAM" id="Phobius"/>
    </source>
</evidence>
<proteinExistence type="predicted"/>
<reference evidence="4" key="1">
    <citation type="journal article" date="2019" name="Int. J. Syst. Evol. Microbiol.">
        <title>The Global Catalogue of Microorganisms (GCM) 10K type strain sequencing project: providing services to taxonomists for standard genome sequencing and annotation.</title>
        <authorList>
            <consortium name="The Broad Institute Genomics Platform"/>
            <consortium name="The Broad Institute Genome Sequencing Center for Infectious Disease"/>
            <person name="Wu L."/>
            <person name="Ma J."/>
        </authorList>
    </citation>
    <scope>NUCLEOTIDE SEQUENCE [LARGE SCALE GENOMIC DNA]</scope>
    <source>
        <strain evidence="4">JCM 18014</strain>
    </source>
</reference>
<feature type="chain" id="PRO_5046807457" evidence="2">
    <location>
        <begin position="32"/>
        <end position="190"/>
    </location>
</feature>
<gene>
    <name evidence="3" type="ORF">GCM10023208_12300</name>
</gene>
<feature type="transmembrane region" description="Helical" evidence="1">
    <location>
        <begin position="41"/>
        <end position="63"/>
    </location>
</feature>
<keyword evidence="2" id="KW-0732">Signal</keyword>
<sequence length="190" mass="21741">MKSITKALAKGTLGTVAAGAMAVASASPAMADDHRYRDRDRGGISAGEVIAGAVVLGGLAAILSSRNNDRYDRDYRYDRRDYRGSYRGGYDNGRYAVEQCVREVERYAQRRTGSRAEVYEIRDVDRERRGYEVEGRIAVRDDYRYRDRRGWGRNDYRRGYRNDGWDEGRFSCDIRRGRVTDIDIDGIRGL</sequence>
<comment type="caution">
    <text evidence="3">The sequence shown here is derived from an EMBL/GenBank/DDBJ whole genome shotgun (WGS) entry which is preliminary data.</text>
</comment>
<name>A0ABP9K9S1_9SPHN</name>
<dbReference type="Proteomes" id="UP001500518">
    <property type="component" value="Unassembled WGS sequence"/>
</dbReference>
<accession>A0ABP9K9S1</accession>
<keyword evidence="1" id="KW-0812">Transmembrane</keyword>
<evidence type="ECO:0000313" key="4">
    <source>
        <dbReference type="Proteomes" id="UP001500518"/>
    </source>
</evidence>
<dbReference type="RefSeq" id="WP_346032242.1">
    <property type="nucleotide sequence ID" value="NZ_BAABHV010000009.1"/>
</dbReference>
<keyword evidence="1" id="KW-0472">Membrane</keyword>
<evidence type="ECO:0000256" key="2">
    <source>
        <dbReference type="SAM" id="SignalP"/>
    </source>
</evidence>
<keyword evidence="1" id="KW-1133">Transmembrane helix</keyword>
<protein>
    <submittedName>
        <fullName evidence="3">Uncharacterized protein</fullName>
    </submittedName>
</protein>
<feature type="signal peptide" evidence="2">
    <location>
        <begin position="1"/>
        <end position="31"/>
    </location>
</feature>
<dbReference type="EMBL" id="BAABHV010000009">
    <property type="protein sequence ID" value="GAA5051932.1"/>
    <property type="molecule type" value="Genomic_DNA"/>
</dbReference>